<dbReference type="RefSeq" id="WP_150459246.1">
    <property type="nucleotide sequence ID" value="NZ_VYKK01000022.1"/>
</dbReference>
<evidence type="ECO:0000256" key="3">
    <source>
        <dbReference type="ARBA" id="ARBA00022989"/>
    </source>
</evidence>
<feature type="domain" description="Lipopolysaccharide assembly protein A" evidence="7">
    <location>
        <begin position="24"/>
        <end position="82"/>
    </location>
</feature>
<dbReference type="PANTHER" id="PTHR41335">
    <property type="entry name" value="MEMBRANE PROTEIN-RELATED"/>
    <property type="match status" value="1"/>
</dbReference>
<protein>
    <submittedName>
        <fullName evidence="8">DUF1049 domain-containing protein</fullName>
    </submittedName>
</protein>
<evidence type="ECO:0000256" key="4">
    <source>
        <dbReference type="ARBA" id="ARBA00023136"/>
    </source>
</evidence>
<evidence type="ECO:0000256" key="5">
    <source>
        <dbReference type="SAM" id="MobiDB-lite"/>
    </source>
</evidence>
<name>A0A5J5G0G7_9BACL</name>
<dbReference type="Pfam" id="PF06305">
    <property type="entry name" value="LapA_dom"/>
    <property type="match status" value="1"/>
</dbReference>
<feature type="transmembrane region" description="Helical" evidence="6">
    <location>
        <begin position="7"/>
        <end position="27"/>
    </location>
</feature>
<feature type="transmembrane region" description="Helical" evidence="6">
    <location>
        <begin position="39"/>
        <end position="62"/>
    </location>
</feature>
<keyword evidence="9" id="KW-1185">Reference proteome</keyword>
<evidence type="ECO:0000256" key="1">
    <source>
        <dbReference type="ARBA" id="ARBA00022475"/>
    </source>
</evidence>
<evidence type="ECO:0000259" key="7">
    <source>
        <dbReference type="Pfam" id="PF06305"/>
    </source>
</evidence>
<dbReference type="OrthoDB" id="2990728at2"/>
<sequence length="114" mass="12144">MRTQWTIILGLIFALLIAIFAVFNVGSVPVDFGFSEVDLPLIVVIIGCTLIGGLIVGAFGIVRQFKLQKKIKTLTGELNEARALIAGLETAPVPSMEHSPAASRDVPDMPPSSL</sequence>
<dbReference type="GO" id="GO:0005886">
    <property type="term" value="C:plasma membrane"/>
    <property type="evidence" value="ECO:0007669"/>
    <property type="project" value="InterPro"/>
</dbReference>
<evidence type="ECO:0000256" key="6">
    <source>
        <dbReference type="SAM" id="Phobius"/>
    </source>
</evidence>
<evidence type="ECO:0000256" key="2">
    <source>
        <dbReference type="ARBA" id="ARBA00022692"/>
    </source>
</evidence>
<reference evidence="8 9" key="1">
    <citation type="submission" date="2019-09" db="EMBL/GenBank/DDBJ databases">
        <title>Bacillus ochoae sp. nov., Paenibacillus whitsoniae sp. nov., Paenibacillus spiritus sp. nov. Isolated from the Mars Exploration Rover during spacecraft assembly.</title>
        <authorList>
            <person name="Seuylemezian A."/>
            <person name="Vaishampayan P."/>
        </authorList>
    </citation>
    <scope>NUCLEOTIDE SEQUENCE [LARGE SCALE GENOMIC DNA]</scope>
    <source>
        <strain evidence="8 9">MER_111</strain>
    </source>
</reference>
<dbReference type="Proteomes" id="UP000367750">
    <property type="component" value="Unassembled WGS sequence"/>
</dbReference>
<gene>
    <name evidence="8" type="ORF">F4V43_15965</name>
</gene>
<keyword evidence="1" id="KW-1003">Cell membrane</keyword>
<dbReference type="EMBL" id="VYKK01000022">
    <property type="protein sequence ID" value="KAA8999814.1"/>
    <property type="molecule type" value="Genomic_DNA"/>
</dbReference>
<comment type="caution">
    <text evidence="8">The sequence shown here is derived from an EMBL/GenBank/DDBJ whole genome shotgun (WGS) entry which is preliminary data.</text>
</comment>
<evidence type="ECO:0000313" key="8">
    <source>
        <dbReference type="EMBL" id="KAA8999814.1"/>
    </source>
</evidence>
<dbReference type="InterPro" id="IPR010445">
    <property type="entry name" value="LapA_dom"/>
</dbReference>
<organism evidence="8 9">
    <name type="scientific">Paenibacillus spiritus</name>
    <dbReference type="NCBI Taxonomy" id="2496557"/>
    <lineage>
        <taxon>Bacteria</taxon>
        <taxon>Bacillati</taxon>
        <taxon>Bacillota</taxon>
        <taxon>Bacilli</taxon>
        <taxon>Bacillales</taxon>
        <taxon>Paenibacillaceae</taxon>
        <taxon>Paenibacillus</taxon>
    </lineage>
</organism>
<dbReference type="AlphaFoldDB" id="A0A5J5G0G7"/>
<keyword evidence="4 6" id="KW-0472">Membrane</keyword>
<feature type="region of interest" description="Disordered" evidence="5">
    <location>
        <begin position="94"/>
        <end position="114"/>
    </location>
</feature>
<proteinExistence type="predicted"/>
<accession>A0A5J5G0G7</accession>
<evidence type="ECO:0000313" key="9">
    <source>
        <dbReference type="Proteomes" id="UP000367750"/>
    </source>
</evidence>
<dbReference type="PANTHER" id="PTHR41335:SF1">
    <property type="entry name" value="MEMBRANE PROTEIN"/>
    <property type="match status" value="1"/>
</dbReference>
<keyword evidence="3 6" id="KW-1133">Transmembrane helix</keyword>
<keyword evidence="2 6" id="KW-0812">Transmembrane</keyword>